<dbReference type="SUPFAM" id="SSF55486">
    <property type="entry name" value="Metalloproteases ('zincins'), catalytic domain"/>
    <property type="match status" value="1"/>
</dbReference>
<feature type="binding site" evidence="13">
    <location>
        <position position="332"/>
    </location>
    <ligand>
        <name>Zn(2+)</name>
        <dbReference type="ChEBI" id="CHEBI:29105"/>
        <note>catalytic</note>
    </ligand>
</feature>
<dbReference type="GO" id="GO:0046872">
    <property type="term" value="F:metal ion binding"/>
    <property type="evidence" value="ECO:0007669"/>
    <property type="project" value="UniProtKB-KW"/>
</dbReference>
<evidence type="ECO:0000256" key="6">
    <source>
        <dbReference type="ARBA" id="ARBA00022723"/>
    </source>
</evidence>
<dbReference type="PANTHER" id="PTHR37016:SF3">
    <property type="entry name" value="NEUTRAL PROTEASE 2-RELATED"/>
    <property type="match status" value="1"/>
</dbReference>
<evidence type="ECO:0000256" key="2">
    <source>
        <dbReference type="ARBA" id="ARBA00010279"/>
    </source>
</evidence>
<evidence type="ECO:0000256" key="12">
    <source>
        <dbReference type="PIRSR" id="PIRSR601384-1"/>
    </source>
</evidence>
<dbReference type="InterPro" id="IPR024079">
    <property type="entry name" value="MetalloPept_cat_dom_sf"/>
</dbReference>
<evidence type="ECO:0000256" key="7">
    <source>
        <dbReference type="ARBA" id="ARBA00022729"/>
    </source>
</evidence>
<keyword evidence="9 13" id="KW-0862">Zinc</keyword>
<dbReference type="EC" id="3.4.24.39" evidence="3"/>
<keyword evidence="10" id="KW-0482">Metalloprotease</keyword>
<feature type="binding site" evidence="13">
    <location>
        <position position="336"/>
    </location>
    <ligand>
        <name>Zn(2+)</name>
        <dbReference type="ChEBI" id="CHEBI:29105"/>
        <note>catalytic</note>
    </ligand>
</feature>
<keyword evidence="16" id="KW-1185">Reference proteome</keyword>
<dbReference type="GO" id="GO:0006508">
    <property type="term" value="P:proteolysis"/>
    <property type="evidence" value="ECO:0007669"/>
    <property type="project" value="UniProtKB-KW"/>
</dbReference>
<keyword evidence="11" id="KW-0865">Zymogen</keyword>
<evidence type="ECO:0000256" key="5">
    <source>
        <dbReference type="ARBA" id="ARBA00022685"/>
    </source>
</evidence>
<evidence type="ECO:0000256" key="4">
    <source>
        <dbReference type="ARBA" id="ARBA00022670"/>
    </source>
</evidence>
<accession>A0A0D7AVM0</accession>
<keyword evidence="7 14" id="KW-0732">Signal</keyword>
<keyword evidence="4" id="KW-0645">Protease</keyword>
<dbReference type="GO" id="GO:0004222">
    <property type="term" value="F:metalloendopeptidase activity"/>
    <property type="evidence" value="ECO:0007669"/>
    <property type="project" value="InterPro"/>
</dbReference>
<evidence type="ECO:0000313" key="16">
    <source>
        <dbReference type="Proteomes" id="UP000054007"/>
    </source>
</evidence>
<evidence type="ECO:0000256" key="13">
    <source>
        <dbReference type="PIRSR" id="PIRSR601384-2"/>
    </source>
</evidence>
<evidence type="ECO:0000313" key="15">
    <source>
        <dbReference type="EMBL" id="KIY62242.1"/>
    </source>
</evidence>
<dbReference type="InterPro" id="IPR001384">
    <property type="entry name" value="Peptidase_M35"/>
</dbReference>
<name>A0A0D7AVM0_9AGAR</name>
<dbReference type="Proteomes" id="UP000054007">
    <property type="component" value="Unassembled WGS sequence"/>
</dbReference>
<keyword evidence="5" id="KW-0165">Cleavage on pair of basic residues</keyword>
<dbReference type="InterPro" id="IPR050414">
    <property type="entry name" value="Fungal_M35_metalloproteases"/>
</dbReference>
<dbReference type="STRING" id="1314674.A0A0D7AVM0"/>
<evidence type="ECO:0000256" key="8">
    <source>
        <dbReference type="ARBA" id="ARBA00022801"/>
    </source>
</evidence>
<dbReference type="Gene3D" id="2.60.40.2970">
    <property type="match status" value="1"/>
</dbReference>
<comment type="similarity">
    <text evidence="2">Belongs to the peptidase M35 family.</text>
</comment>
<feature type="signal peptide" evidence="14">
    <location>
        <begin position="1"/>
        <end position="29"/>
    </location>
</feature>
<evidence type="ECO:0000256" key="1">
    <source>
        <dbReference type="ARBA" id="ARBA00001187"/>
    </source>
</evidence>
<keyword evidence="6 13" id="KW-0479">Metal-binding</keyword>
<gene>
    <name evidence="15" type="ORF">CYLTODRAFT_383861</name>
</gene>
<keyword evidence="8" id="KW-0378">Hydrolase</keyword>
<protein>
    <recommendedName>
        <fullName evidence="3">deuterolysin</fullName>
        <ecNumber evidence="3">3.4.24.39</ecNumber>
    </recommendedName>
</protein>
<feature type="chain" id="PRO_5002316702" description="deuterolysin" evidence="14">
    <location>
        <begin position="30"/>
        <end position="380"/>
    </location>
</feature>
<dbReference type="EMBL" id="KN880806">
    <property type="protein sequence ID" value="KIY62242.1"/>
    <property type="molecule type" value="Genomic_DNA"/>
</dbReference>
<evidence type="ECO:0000256" key="10">
    <source>
        <dbReference type="ARBA" id="ARBA00023049"/>
    </source>
</evidence>
<organism evidence="15 16">
    <name type="scientific">Cylindrobasidium torrendii FP15055 ss-10</name>
    <dbReference type="NCBI Taxonomy" id="1314674"/>
    <lineage>
        <taxon>Eukaryota</taxon>
        <taxon>Fungi</taxon>
        <taxon>Dikarya</taxon>
        <taxon>Basidiomycota</taxon>
        <taxon>Agaricomycotina</taxon>
        <taxon>Agaricomycetes</taxon>
        <taxon>Agaricomycetidae</taxon>
        <taxon>Agaricales</taxon>
        <taxon>Marasmiineae</taxon>
        <taxon>Physalacriaceae</taxon>
        <taxon>Cylindrobasidium</taxon>
    </lineage>
</organism>
<proteinExistence type="inferred from homology"/>
<sequence>MHSLSFLSTFSMFASALLFTATLANLAAAISEGDLSISLQVASTVASANDLIVTAIVFNPTSEDIRALAINNVLDNSPTQSFDIKAGDGSAVPFTGAKVCYVTWDLSSDAIYKNIPAGQSIAVNHTIGGIHDFSSFSAGTTFEVTPHAFSSILSSVEDASGIVPRADPVSFVVTDNTKTDQLFNSLPPQDQASLSTPVCSDKKKLQLIKDSLSSARPLAGGAATDIKSHPNGPEYKRYFGGNKQSDIWYNFDRIAGDLASAGKRNIFCASDFADSASACKNNPYIAYTVIYPDGRTPIYTCDILAKCGTPSSVCSTKSYDLTTSSRGGVILHELAHAVTGAADIAYGCPATEKLSAADKKKNADNYRCMGLNIFLDYNCH</sequence>
<evidence type="ECO:0000256" key="14">
    <source>
        <dbReference type="SAM" id="SignalP"/>
    </source>
</evidence>
<dbReference type="OrthoDB" id="412874at2759"/>
<evidence type="ECO:0000256" key="3">
    <source>
        <dbReference type="ARBA" id="ARBA00012431"/>
    </source>
</evidence>
<comment type="cofactor">
    <cofactor evidence="13">
        <name>Zn(2+)</name>
        <dbReference type="ChEBI" id="CHEBI:29105"/>
    </cofactor>
    <text evidence="13">Binds 1 zinc ion per subunit.</text>
</comment>
<evidence type="ECO:0000256" key="9">
    <source>
        <dbReference type="ARBA" id="ARBA00022833"/>
    </source>
</evidence>
<feature type="binding site" evidence="13">
    <location>
        <position position="343"/>
    </location>
    <ligand>
        <name>Zn(2+)</name>
        <dbReference type="ChEBI" id="CHEBI:29105"/>
        <note>catalytic</note>
    </ligand>
</feature>
<dbReference type="PANTHER" id="PTHR37016">
    <property type="match status" value="1"/>
</dbReference>
<feature type="active site" evidence="12">
    <location>
        <position position="333"/>
    </location>
</feature>
<dbReference type="AlphaFoldDB" id="A0A0D7AVM0"/>
<reference evidence="15 16" key="1">
    <citation type="journal article" date="2015" name="Fungal Genet. Biol.">
        <title>Evolution of novel wood decay mechanisms in Agaricales revealed by the genome sequences of Fistulina hepatica and Cylindrobasidium torrendii.</title>
        <authorList>
            <person name="Floudas D."/>
            <person name="Held B.W."/>
            <person name="Riley R."/>
            <person name="Nagy L.G."/>
            <person name="Koehler G."/>
            <person name="Ransdell A.S."/>
            <person name="Younus H."/>
            <person name="Chow J."/>
            <person name="Chiniquy J."/>
            <person name="Lipzen A."/>
            <person name="Tritt A."/>
            <person name="Sun H."/>
            <person name="Haridas S."/>
            <person name="LaButti K."/>
            <person name="Ohm R.A."/>
            <person name="Kues U."/>
            <person name="Blanchette R.A."/>
            <person name="Grigoriev I.V."/>
            <person name="Minto R.E."/>
            <person name="Hibbett D.S."/>
        </authorList>
    </citation>
    <scope>NUCLEOTIDE SEQUENCE [LARGE SCALE GENOMIC DNA]</scope>
    <source>
        <strain evidence="15 16">FP15055 ss-10</strain>
    </source>
</reference>
<comment type="catalytic activity">
    <reaction evidence="1">
        <text>Preferential cleavage of bonds with hydrophobic residues in P1'. Also 3-Asn-|-Gln-4 and 8-Gly-|-Ser-9 bonds in insulin B chain.</text>
        <dbReference type="EC" id="3.4.24.39"/>
    </reaction>
</comment>
<dbReference type="Pfam" id="PF02102">
    <property type="entry name" value="Peptidase_M35"/>
    <property type="match status" value="1"/>
</dbReference>
<dbReference type="Gene3D" id="3.40.390.10">
    <property type="entry name" value="Collagenase (Catalytic Domain)"/>
    <property type="match status" value="1"/>
</dbReference>
<evidence type="ECO:0000256" key="11">
    <source>
        <dbReference type="ARBA" id="ARBA00023145"/>
    </source>
</evidence>